<dbReference type="Pfam" id="PF10066">
    <property type="entry name" value="DUF2304"/>
    <property type="match status" value="1"/>
</dbReference>
<feature type="transmembrane region" description="Helical" evidence="1">
    <location>
        <begin position="42"/>
        <end position="59"/>
    </location>
</feature>
<reference evidence="2" key="1">
    <citation type="submission" date="2019-04" db="EMBL/GenBank/DDBJ databases">
        <title>Evolution of Biomass-Degrading Anaerobic Consortia Revealed by Metagenomics.</title>
        <authorList>
            <person name="Peng X."/>
        </authorList>
    </citation>
    <scope>NUCLEOTIDE SEQUENCE</scope>
    <source>
        <strain evidence="2">SIG14</strain>
    </source>
</reference>
<dbReference type="AlphaFoldDB" id="A0A8T3VXL8"/>
<dbReference type="InterPro" id="IPR019277">
    <property type="entry name" value="DUF2304"/>
</dbReference>
<evidence type="ECO:0000313" key="3">
    <source>
        <dbReference type="Proteomes" id="UP000732619"/>
    </source>
</evidence>
<keyword evidence="1" id="KW-0472">Membrane</keyword>
<accession>A0A8T3VXL8</accession>
<evidence type="ECO:0000313" key="2">
    <source>
        <dbReference type="EMBL" id="MBE6512745.1"/>
    </source>
</evidence>
<dbReference type="EMBL" id="SUTG01000028">
    <property type="protein sequence ID" value="MBE6512745.1"/>
    <property type="molecule type" value="Genomic_DNA"/>
</dbReference>
<name>A0A8T3VXL8_METOL</name>
<keyword evidence="1" id="KW-0812">Transmembrane</keyword>
<feature type="transmembrane region" description="Helical" evidence="1">
    <location>
        <begin position="12"/>
        <end position="30"/>
    </location>
</feature>
<sequence length="128" mass="14591">MIGSVIIIGPFRTYQILLIIATILFLIFFYRRLRVKKITPASFGLCIIVSLIVNFFSFAPRLSDPLAGFFGFGRGLDLLLVLGFGILVYGIFRLYVKIDELNRNTTELVRALALKDEIKLEDIDKEEE</sequence>
<protein>
    <submittedName>
        <fullName evidence="2">DUF2304 domain-containing protein</fullName>
    </submittedName>
</protein>
<comment type="caution">
    <text evidence="2">The sequence shown here is derived from an EMBL/GenBank/DDBJ whole genome shotgun (WGS) entry which is preliminary data.</text>
</comment>
<organism evidence="2 3">
    <name type="scientific">Methanobrevibacter olleyae</name>
    <dbReference type="NCBI Taxonomy" id="294671"/>
    <lineage>
        <taxon>Archaea</taxon>
        <taxon>Methanobacteriati</taxon>
        <taxon>Methanobacteriota</taxon>
        <taxon>Methanomada group</taxon>
        <taxon>Methanobacteria</taxon>
        <taxon>Methanobacteriales</taxon>
        <taxon>Methanobacteriaceae</taxon>
        <taxon>Methanobrevibacter</taxon>
    </lineage>
</organism>
<gene>
    <name evidence="2" type="ORF">E7Z75_06355</name>
</gene>
<proteinExistence type="predicted"/>
<feature type="transmembrane region" description="Helical" evidence="1">
    <location>
        <begin position="79"/>
        <end position="96"/>
    </location>
</feature>
<dbReference type="Proteomes" id="UP000732619">
    <property type="component" value="Unassembled WGS sequence"/>
</dbReference>
<keyword evidence="1" id="KW-1133">Transmembrane helix</keyword>
<evidence type="ECO:0000256" key="1">
    <source>
        <dbReference type="SAM" id="Phobius"/>
    </source>
</evidence>